<proteinExistence type="predicted"/>
<dbReference type="EMBL" id="JANPWB010000005">
    <property type="protein sequence ID" value="KAJ1184912.1"/>
    <property type="molecule type" value="Genomic_DNA"/>
</dbReference>
<evidence type="ECO:0000313" key="1">
    <source>
        <dbReference type="EMBL" id="KAJ1184912.1"/>
    </source>
</evidence>
<accession>A0AAV7U777</accession>
<gene>
    <name evidence="1" type="ORF">NDU88_001709</name>
</gene>
<reference evidence="1" key="1">
    <citation type="journal article" date="2022" name="bioRxiv">
        <title>Sequencing and chromosome-scale assembly of the giantPleurodeles waltlgenome.</title>
        <authorList>
            <person name="Brown T."/>
            <person name="Elewa A."/>
            <person name="Iarovenko S."/>
            <person name="Subramanian E."/>
            <person name="Araus A.J."/>
            <person name="Petzold A."/>
            <person name="Susuki M."/>
            <person name="Suzuki K.-i.T."/>
            <person name="Hayashi T."/>
            <person name="Toyoda A."/>
            <person name="Oliveira C."/>
            <person name="Osipova E."/>
            <person name="Leigh N.D."/>
            <person name="Simon A."/>
            <person name="Yun M.H."/>
        </authorList>
    </citation>
    <scope>NUCLEOTIDE SEQUENCE</scope>
    <source>
        <strain evidence="1">20211129_DDA</strain>
        <tissue evidence="1">Liver</tissue>
    </source>
</reference>
<dbReference type="AlphaFoldDB" id="A0AAV7U777"/>
<name>A0AAV7U777_PLEWA</name>
<protein>
    <submittedName>
        <fullName evidence="1">Uncharacterized protein</fullName>
    </submittedName>
</protein>
<keyword evidence="2" id="KW-1185">Reference proteome</keyword>
<organism evidence="1 2">
    <name type="scientific">Pleurodeles waltl</name>
    <name type="common">Iberian ribbed newt</name>
    <dbReference type="NCBI Taxonomy" id="8319"/>
    <lineage>
        <taxon>Eukaryota</taxon>
        <taxon>Metazoa</taxon>
        <taxon>Chordata</taxon>
        <taxon>Craniata</taxon>
        <taxon>Vertebrata</taxon>
        <taxon>Euteleostomi</taxon>
        <taxon>Amphibia</taxon>
        <taxon>Batrachia</taxon>
        <taxon>Caudata</taxon>
        <taxon>Salamandroidea</taxon>
        <taxon>Salamandridae</taxon>
        <taxon>Pleurodelinae</taxon>
        <taxon>Pleurodeles</taxon>
    </lineage>
</organism>
<comment type="caution">
    <text evidence="1">The sequence shown here is derived from an EMBL/GenBank/DDBJ whole genome shotgun (WGS) entry which is preliminary data.</text>
</comment>
<evidence type="ECO:0000313" key="2">
    <source>
        <dbReference type="Proteomes" id="UP001066276"/>
    </source>
</evidence>
<dbReference type="Proteomes" id="UP001066276">
    <property type="component" value="Chromosome 3_1"/>
</dbReference>
<sequence length="144" mass="15736">MLQPGQLRQFLQGVGPPSLCAQVPAGRNQFLPPRSHRERRPASISESRLRCGFPVPRVLTDTAAVFSLWSALRSARTLSYVLEVLGVLPQEQRLVTAGLYAIRSQGQLGLSAASRVSVGPVLVAQLCYLPLGFSPASLLFVWRR</sequence>